<gene>
    <name evidence="1" type="ORF">FHX81_0001</name>
</gene>
<reference evidence="1 2" key="1">
    <citation type="submission" date="2019-06" db="EMBL/GenBank/DDBJ databases">
        <title>Sequencing the genomes of 1000 actinobacteria strains.</title>
        <authorList>
            <person name="Klenk H.-P."/>
        </authorList>
    </citation>
    <scope>NUCLEOTIDE SEQUENCE [LARGE SCALE GENOMIC DNA]</scope>
    <source>
        <strain evidence="1 2">DSM 45456</strain>
    </source>
</reference>
<dbReference type="AlphaFoldDB" id="A0A543J4L6"/>
<evidence type="ECO:0000313" key="1">
    <source>
        <dbReference type="EMBL" id="TQM77767.1"/>
    </source>
</evidence>
<feature type="non-terminal residue" evidence="1">
    <location>
        <position position="47"/>
    </location>
</feature>
<evidence type="ECO:0000313" key="2">
    <source>
        <dbReference type="Proteomes" id="UP000316628"/>
    </source>
</evidence>
<comment type="caution">
    <text evidence="1">The sequence shown here is derived from an EMBL/GenBank/DDBJ whole genome shotgun (WGS) entry which is preliminary data.</text>
</comment>
<accession>A0A543J4L6</accession>
<protein>
    <submittedName>
        <fullName evidence="1">Uncharacterized protein</fullName>
    </submittedName>
</protein>
<dbReference type="Proteomes" id="UP000316628">
    <property type="component" value="Unassembled WGS sequence"/>
</dbReference>
<proteinExistence type="predicted"/>
<sequence length="47" mass="5100">MNDSGFVARRVDPAFPGRTAPLTEITARTGQAPPFELFRLVVELVVG</sequence>
<keyword evidence="2" id="KW-1185">Reference proteome</keyword>
<organism evidence="1 2">
    <name type="scientific">Saccharothrix saharensis</name>
    <dbReference type="NCBI Taxonomy" id="571190"/>
    <lineage>
        <taxon>Bacteria</taxon>
        <taxon>Bacillati</taxon>
        <taxon>Actinomycetota</taxon>
        <taxon>Actinomycetes</taxon>
        <taxon>Pseudonocardiales</taxon>
        <taxon>Pseudonocardiaceae</taxon>
        <taxon>Saccharothrix</taxon>
    </lineage>
</organism>
<dbReference type="EMBL" id="VFPP01000001">
    <property type="protein sequence ID" value="TQM77767.1"/>
    <property type="molecule type" value="Genomic_DNA"/>
</dbReference>
<name>A0A543J4L6_9PSEU</name>